<keyword evidence="4 6" id="KW-0472">Membrane</keyword>
<gene>
    <name evidence="8" type="ORF">LARSCL_LOCUS18044</name>
</gene>
<dbReference type="PANTHER" id="PTHR11662">
    <property type="entry name" value="SOLUTE CARRIER FAMILY 17"/>
    <property type="match status" value="1"/>
</dbReference>
<feature type="transmembrane region" description="Helical" evidence="6">
    <location>
        <begin position="359"/>
        <end position="377"/>
    </location>
</feature>
<evidence type="ECO:0000256" key="1">
    <source>
        <dbReference type="ARBA" id="ARBA00004141"/>
    </source>
</evidence>
<comment type="subcellular location">
    <subcellularLocation>
        <location evidence="1">Membrane</location>
        <topology evidence="1">Multi-pass membrane protein</topology>
    </subcellularLocation>
</comment>
<feature type="transmembrane region" description="Helical" evidence="6">
    <location>
        <begin position="451"/>
        <end position="478"/>
    </location>
</feature>
<dbReference type="InterPro" id="IPR020846">
    <property type="entry name" value="MFS_dom"/>
</dbReference>
<keyword evidence="2 6" id="KW-0812">Transmembrane</keyword>
<feature type="transmembrane region" description="Helical" evidence="6">
    <location>
        <begin position="397"/>
        <end position="417"/>
    </location>
</feature>
<feature type="transmembrane region" description="Helical" evidence="6">
    <location>
        <begin position="424"/>
        <end position="445"/>
    </location>
</feature>
<dbReference type="PANTHER" id="PTHR11662:SF399">
    <property type="entry name" value="FI19708P1-RELATED"/>
    <property type="match status" value="1"/>
</dbReference>
<organism evidence="8 9">
    <name type="scientific">Larinioides sclopetarius</name>
    <dbReference type="NCBI Taxonomy" id="280406"/>
    <lineage>
        <taxon>Eukaryota</taxon>
        <taxon>Metazoa</taxon>
        <taxon>Ecdysozoa</taxon>
        <taxon>Arthropoda</taxon>
        <taxon>Chelicerata</taxon>
        <taxon>Arachnida</taxon>
        <taxon>Araneae</taxon>
        <taxon>Araneomorphae</taxon>
        <taxon>Entelegynae</taxon>
        <taxon>Araneoidea</taxon>
        <taxon>Araneidae</taxon>
        <taxon>Larinioides</taxon>
    </lineage>
</organism>
<evidence type="ECO:0000256" key="4">
    <source>
        <dbReference type="ARBA" id="ARBA00023136"/>
    </source>
</evidence>
<dbReference type="Proteomes" id="UP001497382">
    <property type="component" value="Unassembled WGS sequence"/>
</dbReference>
<dbReference type="Gene3D" id="1.20.1250.20">
    <property type="entry name" value="MFS general substrate transporter like domains"/>
    <property type="match status" value="2"/>
</dbReference>
<name>A0AAV2BBF4_9ARAC</name>
<evidence type="ECO:0000256" key="3">
    <source>
        <dbReference type="ARBA" id="ARBA00022989"/>
    </source>
</evidence>
<evidence type="ECO:0000256" key="2">
    <source>
        <dbReference type="ARBA" id="ARBA00022692"/>
    </source>
</evidence>
<dbReference type="GO" id="GO:0006820">
    <property type="term" value="P:monoatomic anion transport"/>
    <property type="evidence" value="ECO:0007669"/>
    <property type="project" value="TreeGrafter"/>
</dbReference>
<dbReference type="InterPro" id="IPR050382">
    <property type="entry name" value="MFS_Na/Anion_cotransporter"/>
</dbReference>
<dbReference type="GO" id="GO:0016020">
    <property type="term" value="C:membrane"/>
    <property type="evidence" value="ECO:0007669"/>
    <property type="project" value="UniProtKB-SubCell"/>
</dbReference>
<feature type="transmembrane region" description="Helical" evidence="6">
    <location>
        <begin position="321"/>
        <end position="347"/>
    </location>
</feature>
<feature type="transmembrane region" description="Helical" evidence="6">
    <location>
        <begin position="165"/>
        <end position="183"/>
    </location>
</feature>
<evidence type="ECO:0000256" key="6">
    <source>
        <dbReference type="SAM" id="Phobius"/>
    </source>
</evidence>
<dbReference type="AlphaFoldDB" id="A0AAV2BBF4"/>
<keyword evidence="9" id="KW-1185">Reference proteome</keyword>
<proteinExistence type="predicted"/>
<protein>
    <recommendedName>
        <fullName evidence="7">Major facilitator superfamily (MFS) profile domain-containing protein</fullName>
    </recommendedName>
</protein>
<dbReference type="SUPFAM" id="SSF103473">
    <property type="entry name" value="MFS general substrate transporter"/>
    <property type="match status" value="1"/>
</dbReference>
<feature type="transmembrane region" description="Helical" evidence="6">
    <location>
        <begin position="228"/>
        <end position="247"/>
    </location>
</feature>
<evidence type="ECO:0000313" key="8">
    <source>
        <dbReference type="EMBL" id="CAL1293151.1"/>
    </source>
</evidence>
<evidence type="ECO:0000313" key="9">
    <source>
        <dbReference type="Proteomes" id="UP001497382"/>
    </source>
</evidence>
<dbReference type="InterPro" id="IPR036259">
    <property type="entry name" value="MFS_trans_sf"/>
</dbReference>
<comment type="caution">
    <text evidence="8">The sequence shown here is derived from an EMBL/GenBank/DDBJ whole genome shotgun (WGS) entry which is preliminary data.</text>
</comment>
<reference evidence="8 9" key="1">
    <citation type="submission" date="2024-04" db="EMBL/GenBank/DDBJ databases">
        <authorList>
            <person name="Rising A."/>
            <person name="Reimegard J."/>
            <person name="Sonavane S."/>
            <person name="Akerstrom W."/>
            <person name="Nylinder S."/>
            <person name="Hedman E."/>
            <person name="Kallberg Y."/>
        </authorList>
    </citation>
    <scope>NUCLEOTIDE SEQUENCE [LARGE SCALE GENOMIC DNA]</scope>
</reference>
<evidence type="ECO:0000256" key="5">
    <source>
        <dbReference type="SAM" id="MobiDB-lite"/>
    </source>
</evidence>
<dbReference type="InterPro" id="IPR011701">
    <property type="entry name" value="MFS"/>
</dbReference>
<feature type="transmembrane region" description="Helical" evidence="6">
    <location>
        <begin position="195"/>
        <end position="216"/>
    </location>
</feature>
<feature type="region of interest" description="Disordered" evidence="5">
    <location>
        <begin position="493"/>
        <end position="559"/>
    </location>
</feature>
<evidence type="ECO:0000259" key="7">
    <source>
        <dbReference type="PROSITE" id="PS50850"/>
    </source>
</evidence>
<feature type="transmembrane region" description="Helical" evidence="6">
    <location>
        <begin position="259"/>
        <end position="278"/>
    </location>
</feature>
<accession>A0AAV2BBF4</accession>
<feature type="domain" description="Major facilitator superfamily (MFS) profile" evidence="7">
    <location>
        <begin position="78"/>
        <end position="559"/>
    </location>
</feature>
<feature type="transmembrane region" description="Helical" evidence="6">
    <location>
        <begin position="136"/>
        <end position="159"/>
    </location>
</feature>
<dbReference type="EMBL" id="CAXIEN010000320">
    <property type="protein sequence ID" value="CAL1293151.1"/>
    <property type="molecule type" value="Genomic_DNA"/>
</dbReference>
<sequence length="559" mass="60867">MARGKKNFRNVSESKSNYNSENKIYCSNLKTCSLSGDLNVTNVSTEEIIHKPVVGRSFFQHRYVVALLGFSVLCQINIYRIATTISLIAMVNNSATSYETNSKANNTSCVLNSSVEEFIDYEIKGEFNWNPETQGLILSSGFLGFIITQIPAGILAEIYGGKITIVSGLLVSTIGHILSPLAAQHSSDLMIVVQFIRGAGQGFLVAAYSVIASNWFPSIERGLYNSLIFSGFPVGAMISGFSAGTLCSSSFLGGWSSVYYLYGGLGLLQCVCVQIFLYESPKVHPGITDEEKSYILHYQEVDLNKMRPPTPWKDIVQSIPVYAMTFAMFGAYWAAAHFLSIHSIFLVTMLHFSLEENGLIVSLTFVIQIMISFSTSFASDWLSRKNLVGVDKLRKGVNFIACLGYSLGFLGVYFVGCDKTISNLLAIIGMSFNGFVFGGSIIVPIDMSPTFAGTLMGLSSTVAGSAAFILPVIYGVLFQEEWMRPLLRPSPYPTPEGAPRPTPYPRPPATQSPCPKPTPYPRGPATPSPCPRPTPYPRGPATPTPCPRPRAAPLPMTPP</sequence>
<dbReference type="PROSITE" id="PS50850">
    <property type="entry name" value="MFS"/>
    <property type="match status" value="1"/>
</dbReference>
<keyword evidence="3 6" id="KW-1133">Transmembrane helix</keyword>
<dbReference type="Pfam" id="PF07690">
    <property type="entry name" value="MFS_1"/>
    <property type="match status" value="1"/>
</dbReference>
<dbReference type="GO" id="GO:0022857">
    <property type="term" value="F:transmembrane transporter activity"/>
    <property type="evidence" value="ECO:0007669"/>
    <property type="project" value="InterPro"/>
</dbReference>